<dbReference type="GO" id="GO:0006012">
    <property type="term" value="P:galactose metabolic process"/>
    <property type="evidence" value="ECO:0007669"/>
    <property type="project" value="InterPro"/>
</dbReference>
<evidence type="ECO:0000256" key="2">
    <source>
        <dbReference type="ARBA" id="ARBA00022840"/>
    </source>
</evidence>
<accession>X1HX74</accession>
<organism evidence="6">
    <name type="scientific">marine sediment metagenome</name>
    <dbReference type="NCBI Taxonomy" id="412755"/>
    <lineage>
        <taxon>unclassified sequences</taxon>
        <taxon>metagenomes</taxon>
        <taxon>ecological metagenomes</taxon>
    </lineage>
</organism>
<evidence type="ECO:0000313" key="6">
    <source>
        <dbReference type="EMBL" id="GAH61670.1"/>
    </source>
</evidence>
<evidence type="ECO:0000259" key="4">
    <source>
        <dbReference type="Pfam" id="PF00288"/>
    </source>
</evidence>
<feature type="non-terminal residue" evidence="6">
    <location>
        <position position="176"/>
    </location>
</feature>
<gene>
    <name evidence="6" type="ORF">S03H2_29328</name>
</gene>
<evidence type="ECO:0000256" key="3">
    <source>
        <dbReference type="SAM" id="Phobius"/>
    </source>
</evidence>
<dbReference type="GO" id="GO:0005829">
    <property type="term" value="C:cytosol"/>
    <property type="evidence" value="ECO:0007669"/>
    <property type="project" value="TreeGrafter"/>
</dbReference>
<keyword evidence="3" id="KW-0812">Transmembrane</keyword>
<dbReference type="EMBL" id="BARU01017696">
    <property type="protein sequence ID" value="GAH61670.1"/>
    <property type="molecule type" value="Genomic_DNA"/>
</dbReference>
<dbReference type="GO" id="GO:0004335">
    <property type="term" value="F:galactokinase activity"/>
    <property type="evidence" value="ECO:0007669"/>
    <property type="project" value="InterPro"/>
</dbReference>
<dbReference type="GO" id="GO:0005524">
    <property type="term" value="F:ATP binding"/>
    <property type="evidence" value="ECO:0007669"/>
    <property type="project" value="UniProtKB-KW"/>
</dbReference>
<protein>
    <recommendedName>
        <fullName evidence="7">GHMP kinase N-terminal domain-containing protein</fullName>
    </recommendedName>
</protein>
<sequence>MIRIKSPGRICLFGEHQDYLDYPIISMAISKYIYLEAERISEPKFLINMPNLNSFVEISLNNKELDYESNRDYLVSGYNQFLRKKSRFEKGYRIKITGDIPINAGVASSSALVIAWLYFLSIISDTKLDLFVLALEGFNTEVKEFKEGGGMMDHFSSVFGNLIFLKPILPKPNLIV</sequence>
<dbReference type="PRINTS" id="PR00473">
    <property type="entry name" value="GALCTOKINASE"/>
</dbReference>
<feature type="domain" description="GHMP kinase N-terminal" evidence="4">
    <location>
        <begin position="78"/>
        <end position="160"/>
    </location>
</feature>
<dbReference type="Pfam" id="PF00288">
    <property type="entry name" value="GHMP_kinases_N"/>
    <property type="match status" value="1"/>
</dbReference>
<feature type="transmembrane region" description="Helical" evidence="3">
    <location>
        <begin position="100"/>
        <end position="119"/>
    </location>
</feature>
<dbReference type="InterPro" id="IPR019539">
    <property type="entry name" value="GalKase_N"/>
</dbReference>
<dbReference type="PANTHER" id="PTHR10457">
    <property type="entry name" value="MEVALONATE KINASE/GALACTOKINASE"/>
    <property type="match status" value="1"/>
</dbReference>
<dbReference type="SUPFAM" id="SSF54211">
    <property type="entry name" value="Ribosomal protein S5 domain 2-like"/>
    <property type="match status" value="1"/>
</dbReference>
<dbReference type="Gene3D" id="3.30.230.120">
    <property type="match status" value="1"/>
</dbReference>
<dbReference type="AlphaFoldDB" id="X1HX74"/>
<evidence type="ECO:0008006" key="7">
    <source>
        <dbReference type="Google" id="ProtNLM"/>
    </source>
</evidence>
<dbReference type="InterPro" id="IPR006204">
    <property type="entry name" value="GHMP_kinase_N_dom"/>
</dbReference>
<dbReference type="Pfam" id="PF10509">
    <property type="entry name" value="GalKase_gal_bdg"/>
    <property type="match status" value="1"/>
</dbReference>
<evidence type="ECO:0000256" key="1">
    <source>
        <dbReference type="ARBA" id="ARBA00022741"/>
    </source>
</evidence>
<dbReference type="InterPro" id="IPR020568">
    <property type="entry name" value="Ribosomal_Su5_D2-typ_SF"/>
</dbReference>
<name>X1HX74_9ZZZZ</name>
<dbReference type="PRINTS" id="PR00959">
    <property type="entry name" value="MEVGALKINASE"/>
</dbReference>
<comment type="caution">
    <text evidence="6">The sequence shown here is derived from an EMBL/GenBank/DDBJ whole genome shotgun (WGS) entry which is preliminary data.</text>
</comment>
<reference evidence="6" key="1">
    <citation type="journal article" date="2014" name="Front. Microbiol.">
        <title>High frequency of phylogenetically diverse reductive dehalogenase-homologous genes in deep subseafloor sedimentary metagenomes.</title>
        <authorList>
            <person name="Kawai M."/>
            <person name="Futagami T."/>
            <person name="Toyoda A."/>
            <person name="Takaki Y."/>
            <person name="Nishi S."/>
            <person name="Hori S."/>
            <person name="Arai W."/>
            <person name="Tsubouchi T."/>
            <person name="Morono Y."/>
            <person name="Uchiyama I."/>
            <person name="Ito T."/>
            <person name="Fujiyama A."/>
            <person name="Inagaki F."/>
            <person name="Takami H."/>
        </authorList>
    </citation>
    <scope>NUCLEOTIDE SEQUENCE</scope>
    <source>
        <strain evidence="6">Expedition CK06-06</strain>
    </source>
</reference>
<keyword evidence="3" id="KW-1133">Transmembrane helix</keyword>
<keyword evidence="3" id="KW-0472">Membrane</keyword>
<dbReference type="PANTHER" id="PTHR10457:SF7">
    <property type="entry name" value="GALACTOKINASE-RELATED"/>
    <property type="match status" value="1"/>
</dbReference>
<dbReference type="InterPro" id="IPR000705">
    <property type="entry name" value="Galactokinase"/>
</dbReference>
<keyword evidence="2" id="KW-0067">ATP-binding</keyword>
<feature type="domain" description="Galactokinase N-terminal" evidence="5">
    <location>
        <begin position="5"/>
        <end position="36"/>
    </location>
</feature>
<proteinExistence type="predicted"/>
<evidence type="ECO:0000259" key="5">
    <source>
        <dbReference type="Pfam" id="PF10509"/>
    </source>
</evidence>
<keyword evidence="1" id="KW-0547">Nucleotide-binding</keyword>